<evidence type="ECO:0000313" key="2">
    <source>
        <dbReference type="Proteomes" id="UP001460270"/>
    </source>
</evidence>
<dbReference type="PANTHER" id="PTHR31751:SF42">
    <property type="entry name" value="PROTEIN CBG10204"/>
    <property type="match status" value="1"/>
</dbReference>
<proteinExistence type="predicted"/>
<dbReference type="PANTHER" id="PTHR31751">
    <property type="entry name" value="SI:CH211-108C17.2-RELATED-RELATED"/>
    <property type="match status" value="1"/>
</dbReference>
<dbReference type="Proteomes" id="UP001460270">
    <property type="component" value="Unassembled WGS sequence"/>
</dbReference>
<gene>
    <name evidence="1" type="ORF">WMY93_000094</name>
</gene>
<reference evidence="2" key="1">
    <citation type="submission" date="2024-04" db="EMBL/GenBank/DDBJ databases">
        <title>Salinicola lusitanus LLJ914,a marine bacterium isolated from the Okinawa Trough.</title>
        <authorList>
            <person name="Li J."/>
        </authorList>
    </citation>
    <scope>NUCLEOTIDE SEQUENCE [LARGE SCALE GENOMIC DNA]</scope>
</reference>
<protein>
    <submittedName>
        <fullName evidence="1">Uncharacterized protein</fullName>
    </submittedName>
</protein>
<dbReference type="AlphaFoldDB" id="A0AAW0PZZ3"/>
<dbReference type="EMBL" id="JBBPFD010000001">
    <property type="protein sequence ID" value="KAK7944366.1"/>
    <property type="molecule type" value="Genomic_DNA"/>
</dbReference>
<organism evidence="1 2">
    <name type="scientific">Mugilogobius chulae</name>
    <name type="common">yellowstripe goby</name>
    <dbReference type="NCBI Taxonomy" id="88201"/>
    <lineage>
        <taxon>Eukaryota</taxon>
        <taxon>Metazoa</taxon>
        <taxon>Chordata</taxon>
        <taxon>Craniata</taxon>
        <taxon>Vertebrata</taxon>
        <taxon>Euteleostomi</taxon>
        <taxon>Actinopterygii</taxon>
        <taxon>Neopterygii</taxon>
        <taxon>Teleostei</taxon>
        <taxon>Neoteleostei</taxon>
        <taxon>Acanthomorphata</taxon>
        <taxon>Gobiaria</taxon>
        <taxon>Gobiiformes</taxon>
        <taxon>Gobioidei</taxon>
        <taxon>Gobiidae</taxon>
        <taxon>Gobionellinae</taxon>
        <taxon>Mugilogobius</taxon>
    </lineage>
</organism>
<comment type="caution">
    <text evidence="1">The sequence shown here is derived from an EMBL/GenBank/DDBJ whole genome shotgun (WGS) entry which is preliminary data.</text>
</comment>
<sequence length="155" mass="18285">MTSVFPSGRQRKIWKQYRDILPNMMDLKRNKILDFQLVQSNAVGNSVRMEKEGFPRCLSFLEQRGLDVQAVVTDRHTGVQKFLRDERPHITYYFDPWHMGKAYVDKLMALLFDSVVEDPLLYQTTFESIPVPESLCAQFDRPEKQEAVSRHRSRF</sequence>
<keyword evidence="2" id="KW-1185">Reference proteome</keyword>
<name>A0AAW0PZZ3_9GOBI</name>
<accession>A0AAW0PZZ3</accession>
<evidence type="ECO:0000313" key="1">
    <source>
        <dbReference type="EMBL" id="KAK7944366.1"/>
    </source>
</evidence>